<keyword evidence="3" id="KW-1185">Reference proteome</keyword>
<keyword evidence="1" id="KW-0732">Signal</keyword>
<organism evidence="2 3">
    <name type="scientific">Haliangium ochraceum (strain DSM 14365 / JCM 11303 / SMP-2)</name>
    <dbReference type="NCBI Taxonomy" id="502025"/>
    <lineage>
        <taxon>Bacteria</taxon>
        <taxon>Pseudomonadati</taxon>
        <taxon>Myxococcota</taxon>
        <taxon>Polyangia</taxon>
        <taxon>Haliangiales</taxon>
        <taxon>Kofleriaceae</taxon>
        <taxon>Haliangium</taxon>
    </lineage>
</organism>
<dbReference type="STRING" id="502025.Hoch_4332"/>
<dbReference type="Proteomes" id="UP000001880">
    <property type="component" value="Chromosome"/>
</dbReference>
<dbReference type="eggNOG" id="ENOG5032IY3">
    <property type="taxonomic scope" value="Bacteria"/>
</dbReference>
<dbReference type="HOGENOM" id="CLU_2012067_0_0_7"/>
<dbReference type="AlphaFoldDB" id="D0LMC1"/>
<reference evidence="2 3" key="1">
    <citation type="journal article" date="2010" name="Stand. Genomic Sci.">
        <title>Complete genome sequence of Haliangium ochraceum type strain (SMP-2).</title>
        <authorList>
            <consortium name="US DOE Joint Genome Institute (JGI-PGF)"/>
            <person name="Ivanova N."/>
            <person name="Daum C."/>
            <person name="Lang E."/>
            <person name="Abt B."/>
            <person name="Kopitz M."/>
            <person name="Saunders E."/>
            <person name="Lapidus A."/>
            <person name="Lucas S."/>
            <person name="Glavina Del Rio T."/>
            <person name="Nolan M."/>
            <person name="Tice H."/>
            <person name="Copeland A."/>
            <person name="Cheng J.F."/>
            <person name="Chen F."/>
            <person name="Bruce D."/>
            <person name="Goodwin L."/>
            <person name="Pitluck S."/>
            <person name="Mavromatis K."/>
            <person name="Pati A."/>
            <person name="Mikhailova N."/>
            <person name="Chen A."/>
            <person name="Palaniappan K."/>
            <person name="Land M."/>
            <person name="Hauser L."/>
            <person name="Chang Y.J."/>
            <person name="Jeffries C.D."/>
            <person name="Detter J.C."/>
            <person name="Brettin T."/>
            <person name="Rohde M."/>
            <person name="Goker M."/>
            <person name="Bristow J."/>
            <person name="Markowitz V."/>
            <person name="Eisen J.A."/>
            <person name="Hugenholtz P."/>
            <person name="Kyrpides N.C."/>
            <person name="Klenk H.P."/>
        </authorList>
    </citation>
    <scope>NUCLEOTIDE SEQUENCE [LARGE SCALE GENOMIC DNA]</scope>
    <source>
        <strain evidence="3">DSM 14365 / CIP 107738 / JCM 11303 / AJ 13395 / SMP-2</strain>
    </source>
</reference>
<dbReference type="RefSeq" id="WP_012829425.1">
    <property type="nucleotide sequence ID" value="NC_013440.1"/>
</dbReference>
<gene>
    <name evidence="2" type="ordered locus">Hoch_4332</name>
</gene>
<evidence type="ECO:0000313" key="3">
    <source>
        <dbReference type="Proteomes" id="UP000001880"/>
    </source>
</evidence>
<evidence type="ECO:0000256" key="1">
    <source>
        <dbReference type="SAM" id="SignalP"/>
    </source>
</evidence>
<proteinExistence type="predicted"/>
<feature type="signal peptide" evidence="1">
    <location>
        <begin position="1"/>
        <end position="23"/>
    </location>
</feature>
<sequence length="123" mass="13228">MTNLSKAMFLSASALALLALAHARDSGAHARSAGADGASMPRLEAADGDFVGTVRERLPAGGYTYMDVRTNTDDSRWVVTLGEGEDAGQRVRVHNLGVRHDFHSARLERDFSLLVFGIVRSAN</sequence>
<dbReference type="KEGG" id="hoh:Hoch_4332"/>
<feature type="chain" id="PRO_5003011369" evidence="1">
    <location>
        <begin position="24"/>
        <end position="123"/>
    </location>
</feature>
<accession>D0LMC1</accession>
<protein>
    <submittedName>
        <fullName evidence="2">Uncharacterized protein</fullName>
    </submittedName>
</protein>
<name>D0LMC1_HALO1</name>
<dbReference type="EMBL" id="CP001804">
    <property type="protein sequence ID" value="ACY16827.1"/>
    <property type="molecule type" value="Genomic_DNA"/>
</dbReference>
<evidence type="ECO:0000313" key="2">
    <source>
        <dbReference type="EMBL" id="ACY16827.1"/>
    </source>
</evidence>